<feature type="compositionally biased region" description="Basic and acidic residues" evidence="2">
    <location>
        <begin position="947"/>
        <end position="980"/>
    </location>
</feature>
<dbReference type="OrthoDB" id="10577058at2759"/>
<evidence type="ECO:0000256" key="2">
    <source>
        <dbReference type="SAM" id="MobiDB-lite"/>
    </source>
</evidence>
<sequence>MGDKKTKSKKQRLEMLRQHRAGCKFPMVEDLAEELSDYFDVIGITKVVTNIYRYFYDPYNRTDDPVGFLKSLVKARKKDQRELHKAKRKWYRLLWKEWEIRDEIAKLRTLLGVLAPEIYTEGGDPRPIADSQTPSTETVTKKLDDPSWTNMNPKMLEQNQYAQMELQILKQHHNDQLALLAEQQAQIEKLQKTQQQDVQILLGDFELQIKEYQTYLASLTEGGIPSEAHSTFDAQVLQTQLGQMQTVQKKQVKSLQQTQHHELLTQQNLHKHERIQRLQTEGARQQANLQNMMLAHGQHEQLRMEHQDQYLEIIDEIQEQQQQAFDDALAILENRKVTSIKEPPEQIIKRTQQQLQQLHEKQVEQLLALQSQELHNLDRIQKSIRKEIEHTIKIEQQNLPKQIVHTNLIQHQSAQIAKLGKFIDENKELIGIINTSIEKELIAIGEQIEEPTSKVTEKSEELLNMINQVAVLQEKIMKLQQQMIHQELPYAVLPKVPEHELNFRKIQDVILQQQQRLQQQFNQEQSLRSILEHLHELVSAQKVQVIGSPNIFRENVIQILQDCQEITKKALKLCDKQKMRNSYLADLQEDINLFQISYWKKRQKKDEPIDNLGKSLLKGKLAKGNKKELHPLQKLLFENQAMQTNHVEHQQNLLQALKKAQNVTAHQPIEQEIQLRKQQEKLLLLMLKETEDIEDDQSEELGPLDIQQSHIDELASTQKWMSGIGKLETILMEKSFEKGYSQRIMIEIEDLEPIFQQSHTIQDDHLKLAIAQQEELVSSHEKIVKILSPNQLALTEEQLRRQKTQLNQLKRDLQHFFKTFTDPIKTNKNKSESSEEVHSIKDELDHELKELLSILKSETTALNEFLKEKQKYYTEKMQETAQQVLRHQQKFIKLIENHHHLLAQYQDLHIEPEKQMIMDMMILHKRLGPCLRIQQQQLQRLMYRLRRSQDETPESAKEESPQNEAGKEQVEIVGKSDRNTSRVLRRKSKLSQLSAGSSNETHTLTGVLATGEKCILDVLPTTEAIEFEEKLRSNVLEQRQSVSRLSLLASEQELTEEQKELRERKRLIAGLKDKQAHTLHQVQTHNKPDTFRRVQTLTYPRGLKPRKHEELESMVAEYREKLKTQPDTCPLRGFDVSTVEENQRQLIKLFEKSEKFMLEKRDSSHGASFITMLREIVKDPGSELCVQRSSSECKSRSKGALKK</sequence>
<feature type="coiled-coil region" evidence="1">
    <location>
        <begin position="455"/>
        <end position="482"/>
    </location>
</feature>
<dbReference type="RefSeq" id="XP_014251803.1">
    <property type="nucleotide sequence ID" value="XM_014396317.1"/>
</dbReference>
<protein>
    <submittedName>
        <fullName evidence="3">Uncharacterized protein</fullName>
    </submittedName>
</protein>
<dbReference type="EnsemblMetazoa" id="XM_014396317.1">
    <property type="protein sequence ID" value="XP_014251803.1"/>
    <property type="gene ID" value="LOC106667971"/>
</dbReference>
<name>A0A8I6TFB9_CIMLE</name>
<feature type="region of interest" description="Disordered" evidence="2">
    <location>
        <begin position="124"/>
        <end position="150"/>
    </location>
</feature>
<evidence type="ECO:0000313" key="4">
    <source>
        <dbReference type="Proteomes" id="UP000494040"/>
    </source>
</evidence>
<dbReference type="KEGG" id="clec:106667971"/>
<dbReference type="AlphaFoldDB" id="A0A8I6TFB9"/>
<evidence type="ECO:0000313" key="3">
    <source>
        <dbReference type="EnsemblMetazoa" id="XP_014251803.1"/>
    </source>
</evidence>
<keyword evidence="1" id="KW-0175">Coiled coil</keyword>
<reference evidence="3" key="1">
    <citation type="submission" date="2022-01" db="UniProtKB">
        <authorList>
            <consortium name="EnsemblMetazoa"/>
        </authorList>
    </citation>
    <scope>IDENTIFICATION</scope>
</reference>
<keyword evidence="4" id="KW-1185">Reference proteome</keyword>
<organism evidence="3 4">
    <name type="scientific">Cimex lectularius</name>
    <name type="common">Bed bug</name>
    <name type="synonym">Acanthia lectularia</name>
    <dbReference type="NCBI Taxonomy" id="79782"/>
    <lineage>
        <taxon>Eukaryota</taxon>
        <taxon>Metazoa</taxon>
        <taxon>Ecdysozoa</taxon>
        <taxon>Arthropoda</taxon>
        <taxon>Hexapoda</taxon>
        <taxon>Insecta</taxon>
        <taxon>Pterygota</taxon>
        <taxon>Neoptera</taxon>
        <taxon>Paraneoptera</taxon>
        <taxon>Hemiptera</taxon>
        <taxon>Heteroptera</taxon>
        <taxon>Panheteroptera</taxon>
        <taxon>Cimicomorpha</taxon>
        <taxon>Cimicidae</taxon>
        <taxon>Cimex</taxon>
    </lineage>
</organism>
<proteinExistence type="predicted"/>
<dbReference type="Proteomes" id="UP000494040">
    <property type="component" value="Unassembled WGS sequence"/>
</dbReference>
<evidence type="ECO:0000256" key="1">
    <source>
        <dbReference type="SAM" id="Coils"/>
    </source>
</evidence>
<accession>A0A8I6TFB9</accession>
<feature type="region of interest" description="Disordered" evidence="2">
    <location>
        <begin position="947"/>
        <end position="998"/>
    </location>
</feature>
<feature type="coiled-coil region" evidence="1">
    <location>
        <begin position="1047"/>
        <end position="1074"/>
    </location>
</feature>
<dbReference type="GeneID" id="106667971"/>